<sequence>MALVNVGDGDLSGGSNSKRLGLQKRKRQEEVCCRRVTRSLAVKQRLEERERIMEALDQRQMTPAERKIYNEQVQKTGGFDVCIPDGVSLYGLIVPQPNFDEHPLLYEWARRSAREAIKWYNKKEDTKFKFMRIAKLNYMEVAGYNFYITFEAKAKHAAPMYFQALVYFGIPINKVIEVKFCHPQPKLD</sequence>
<dbReference type="EMBL" id="CM037155">
    <property type="protein sequence ID" value="KAH7848142.1"/>
    <property type="molecule type" value="Genomic_DNA"/>
</dbReference>
<protein>
    <submittedName>
        <fullName evidence="1">Uncharacterized protein</fullName>
    </submittedName>
</protein>
<name>A0ACB7Y3U2_9ERIC</name>
<keyword evidence="2" id="KW-1185">Reference proteome</keyword>
<comment type="caution">
    <text evidence="1">The sequence shown here is derived from an EMBL/GenBank/DDBJ whole genome shotgun (WGS) entry which is preliminary data.</text>
</comment>
<dbReference type="Proteomes" id="UP000828048">
    <property type="component" value="Chromosome 5"/>
</dbReference>
<reference evidence="1 2" key="1">
    <citation type="journal article" date="2021" name="Hortic Res">
        <title>High-quality reference genome and annotation aids understanding of berry development for evergreen blueberry (Vaccinium darrowii).</title>
        <authorList>
            <person name="Yu J."/>
            <person name="Hulse-Kemp A.M."/>
            <person name="Babiker E."/>
            <person name="Staton M."/>
        </authorList>
    </citation>
    <scope>NUCLEOTIDE SEQUENCE [LARGE SCALE GENOMIC DNA]</scope>
    <source>
        <strain evidence="2">cv. NJ 8807/NJ 8810</strain>
        <tissue evidence="1">Young leaf</tissue>
    </source>
</reference>
<evidence type="ECO:0000313" key="2">
    <source>
        <dbReference type="Proteomes" id="UP000828048"/>
    </source>
</evidence>
<accession>A0ACB7Y3U2</accession>
<proteinExistence type="predicted"/>
<organism evidence="1 2">
    <name type="scientific">Vaccinium darrowii</name>
    <dbReference type="NCBI Taxonomy" id="229202"/>
    <lineage>
        <taxon>Eukaryota</taxon>
        <taxon>Viridiplantae</taxon>
        <taxon>Streptophyta</taxon>
        <taxon>Embryophyta</taxon>
        <taxon>Tracheophyta</taxon>
        <taxon>Spermatophyta</taxon>
        <taxon>Magnoliopsida</taxon>
        <taxon>eudicotyledons</taxon>
        <taxon>Gunneridae</taxon>
        <taxon>Pentapetalae</taxon>
        <taxon>asterids</taxon>
        <taxon>Ericales</taxon>
        <taxon>Ericaceae</taxon>
        <taxon>Vaccinioideae</taxon>
        <taxon>Vaccinieae</taxon>
        <taxon>Vaccinium</taxon>
    </lineage>
</organism>
<gene>
    <name evidence="1" type="ORF">Vadar_034224</name>
</gene>
<evidence type="ECO:0000313" key="1">
    <source>
        <dbReference type="EMBL" id="KAH7848142.1"/>
    </source>
</evidence>